<organism evidence="4 5">
    <name type="scientific">Corallococcus carmarthensis</name>
    <dbReference type="NCBI Taxonomy" id="2316728"/>
    <lineage>
        <taxon>Bacteria</taxon>
        <taxon>Pseudomonadati</taxon>
        <taxon>Myxococcota</taxon>
        <taxon>Myxococcia</taxon>
        <taxon>Myxococcales</taxon>
        <taxon>Cystobacterineae</taxon>
        <taxon>Myxococcaceae</taxon>
        <taxon>Corallococcus</taxon>
    </lineage>
</organism>
<gene>
    <name evidence="4" type="ORF">D7X32_36750</name>
</gene>
<dbReference type="EMBL" id="RAWE01000223">
    <property type="protein sequence ID" value="RKG96218.1"/>
    <property type="molecule type" value="Genomic_DNA"/>
</dbReference>
<keyword evidence="3" id="KW-0812">Transmembrane</keyword>
<accession>A0A3A8JMH2</accession>
<feature type="transmembrane region" description="Helical" evidence="3">
    <location>
        <begin position="41"/>
        <end position="59"/>
    </location>
</feature>
<dbReference type="RefSeq" id="WP_120607193.1">
    <property type="nucleotide sequence ID" value="NZ_JABFJX010000084.1"/>
</dbReference>
<keyword evidence="5" id="KW-1185">Reference proteome</keyword>
<evidence type="ECO:0000256" key="1">
    <source>
        <dbReference type="SAM" id="Coils"/>
    </source>
</evidence>
<keyword evidence="3" id="KW-1133">Transmembrane helix</keyword>
<comment type="caution">
    <text evidence="4">The sequence shown here is derived from an EMBL/GenBank/DDBJ whole genome shotgun (WGS) entry which is preliminary data.</text>
</comment>
<dbReference type="Proteomes" id="UP000268313">
    <property type="component" value="Unassembled WGS sequence"/>
</dbReference>
<keyword evidence="1" id="KW-0175">Coiled coil</keyword>
<dbReference type="PANTHER" id="PTHR32309">
    <property type="entry name" value="TYROSINE-PROTEIN KINASE"/>
    <property type="match status" value="1"/>
</dbReference>
<evidence type="ECO:0000256" key="3">
    <source>
        <dbReference type="SAM" id="Phobius"/>
    </source>
</evidence>
<proteinExistence type="predicted"/>
<evidence type="ECO:0000256" key="2">
    <source>
        <dbReference type="SAM" id="MobiDB-lite"/>
    </source>
</evidence>
<evidence type="ECO:0008006" key="6">
    <source>
        <dbReference type="Google" id="ProtNLM"/>
    </source>
</evidence>
<protein>
    <recommendedName>
        <fullName evidence="6">Polysaccharide chain length determinant N-terminal domain-containing protein</fullName>
    </recommendedName>
</protein>
<feature type="region of interest" description="Disordered" evidence="2">
    <location>
        <begin position="1"/>
        <end position="26"/>
    </location>
</feature>
<keyword evidence="3" id="KW-0472">Membrane</keyword>
<dbReference type="PANTHER" id="PTHR32309:SF31">
    <property type="entry name" value="CAPSULAR EXOPOLYSACCHARIDE FAMILY"/>
    <property type="match status" value="1"/>
</dbReference>
<evidence type="ECO:0000313" key="4">
    <source>
        <dbReference type="EMBL" id="RKG96218.1"/>
    </source>
</evidence>
<reference evidence="5" key="1">
    <citation type="submission" date="2018-09" db="EMBL/GenBank/DDBJ databases">
        <authorList>
            <person name="Livingstone P.G."/>
            <person name="Whitworth D.E."/>
        </authorList>
    </citation>
    <scope>NUCLEOTIDE SEQUENCE [LARGE SCALE GENOMIC DNA]</scope>
    <source>
        <strain evidence="5">CA043D</strain>
    </source>
</reference>
<feature type="coiled-coil region" evidence="1">
    <location>
        <begin position="166"/>
        <end position="237"/>
    </location>
</feature>
<sequence length="621" mass="67447">MFSLEEGAEHGAPAPPVRPETGRSGHPIDPLRIARVLRRRWRVIAGVFLMGTLLSVALAKTVVPREFTAHTILLWEPVHVSAATTPEREIQTLMDTLKLPNNLEELRKRTRLPITLDALARRLDIAVARDSNILTLSAIADSPEEAARLADTMTRVFLDSRRDSERTRAEQQLQAVTSEVDKVQAQLEEARAQYDRFRGEAGIADLALDRQAAIEEAARLRTEMNRFRIEAESSEAKAALLKQAARGQPDKVVLSETESHYEQRKLAELRAELTARKASLSEEHPEVLGLSSAVQALESSPDRGAISDRVVGTNPAWTFLQNSLIDVDTQREAAQKKWRSYAAVEASVRDRITRLSSIEGQASVLLAQVHITGARLADLQARQKVVESEVRQPEVELRVLTPATPPLLPSKSYRRMVALLLPPLFALLAAVALAASALRGLTLWTPAELSFWAHGPVVAATTWPATPEGLDELAADLRAALDEARGSTLLLPLAAAQNGRAKELLSRLGAGNVPARDGVPEQDAPMVLWEEAERSMALRRAARQCGRVLVLVESGAHSLFEVVALRRLLGSEGRIGLVVVGLGTDLATAPDRVGEVAGFWSGPGAPTGAARSRTAEGAART</sequence>
<name>A0A3A8JMH2_9BACT</name>
<evidence type="ECO:0000313" key="5">
    <source>
        <dbReference type="Proteomes" id="UP000268313"/>
    </source>
</evidence>
<dbReference type="InterPro" id="IPR050445">
    <property type="entry name" value="Bact_polysacc_biosynth/exp"/>
</dbReference>
<dbReference type="AlphaFoldDB" id="A0A3A8JMH2"/>
<dbReference type="OrthoDB" id="5481482at2"/>